<proteinExistence type="predicted"/>
<dbReference type="EMBL" id="KQ418049">
    <property type="protein sequence ID" value="KOF89070.1"/>
    <property type="molecule type" value="Genomic_DNA"/>
</dbReference>
<reference evidence="1" key="1">
    <citation type="submission" date="2015-07" db="EMBL/GenBank/DDBJ databases">
        <title>MeaNS - Measles Nucleotide Surveillance Program.</title>
        <authorList>
            <person name="Tran T."/>
            <person name="Druce J."/>
        </authorList>
    </citation>
    <scope>NUCLEOTIDE SEQUENCE</scope>
    <source>
        <strain evidence="1">UCB-OBI-ISO-001</strain>
        <tissue evidence="1">Gonad</tissue>
    </source>
</reference>
<organism evidence="1">
    <name type="scientific">Octopus bimaculoides</name>
    <name type="common">California two-spotted octopus</name>
    <dbReference type="NCBI Taxonomy" id="37653"/>
    <lineage>
        <taxon>Eukaryota</taxon>
        <taxon>Metazoa</taxon>
        <taxon>Spiralia</taxon>
        <taxon>Lophotrochozoa</taxon>
        <taxon>Mollusca</taxon>
        <taxon>Cephalopoda</taxon>
        <taxon>Coleoidea</taxon>
        <taxon>Octopodiformes</taxon>
        <taxon>Octopoda</taxon>
        <taxon>Incirrata</taxon>
        <taxon>Octopodidae</taxon>
        <taxon>Octopus</taxon>
    </lineage>
</organism>
<accession>A0A0L8HJW6</accession>
<gene>
    <name evidence="1" type="ORF">OCBIM_22013706mg</name>
</gene>
<protein>
    <submittedName>
        <fullName evidence="1">Uncharacterized protein</fullName>
    </submittedName>
</protein>
<name>A0A0L8HJW6_OCTBM</name>
<evidence type="ECO:0000313" key="1">
    <source>
        <dbReference type="EMBL" id="KOF89070.1"/>
    </source>
</evidence>
<dbReference type="AlphaFoldDB" id="A0A0L8HJW6"/>
<sequence>MVEASTHKYEDTSSITHSVIVIIILKLSILLKGQRSPLVYQAVEFIIIKNCQHVYVRSVNTSDLLSLYILVENKL</sequence>